<feature type="region of interest" description="Disordered" evidence="1">
    <location>
        <begin position="1"/>
        <end position="112"/>
    </location>
</feature>
<keyword evidence="4" id="KW-1185">Reference proteome</keyword>
<protein>
    <submittedName>
        <fullName evidence="3">Uncharacterized protein</fullName>
    </submittedName>
</protein>
<accession>A0ABQ4AYU6</accession>
<reference evidence="3 4" key="1">
    <citation type="submission" date="2021-01" db="EMBL/GenBank/DDBJ databases">
        <title>Whole genome shotgun sequence of Actinoplanes lobatus NBRC 12513.</title>
        <authorList>
            <person name="Komaki H."/>
            <person name="Tamura T."/>
        </authorList>
    </citation>
    <scope>NUCLEOTIDE SEQUENCE [LARGE SCALE GENOMIC DNA]</scope>
    <source>
        <strain evidence="3 4">NBRC 12513</strain>
    </source>
</reference>
<feature type="compositionally biased region" description="Polar residues" evidence="1">
    <location>
        <begin position="20"/>
        <end position="43"/>
    </location>
</feature>
<gene>
    <name evidence="3" type="ORF">Alo02nite_88930</name>
</gene>
<feature type="transmembrane region" description="Helical" evidence="2">
    <location>
        <begin position="281"/>
        <end position="302"/>
    </location>
</feature>
<comment type="caution">
    <text evidence="3">The sequence shown here is derived from an EMBL/GenBank/DDBJ whole genome shotgun (WGS) entry which is preliminary data.</text>
</comment>
<keyword evidence="2" id="KW-1133">Transmembrane helix</keyword>
<dbReference type="EMBL" id="BOMP01000182">
    <property type="protein sequence ID" value="GIE45995.1"/>
    <property type="molecule type" value="Genomic_DNA"/>
</dbReference>
<feature type="transmembrane region" description="Helical" evidence="2">
    <location>
        <begin position="314"/>
        <end position="332"/>
    </location>
</feature>
<keyword evidence="2" id="KW-0812">Transmembrane</keyword>
<name>A0ABQ4AYU6_9ACTN</name>
<evidence type="ECO:0000256" key="1">
    <source>
        <dbReference type="SAM" id="MobiDB-lite"/>
    </source>
</evidence>
<dbReference type="Proteomes" id="UP000631312">
    <property type="component" value="Unassembled WGS sequence"/>
</dbReference>
<evidence type="ECO:0000313" key="3">
    <source>
        <dbReference type="EMBL" id="GIE45995.1"/>
    </source>
</evidence>
<sequence>MSERSAASAVPDADSPNPSGTAPNNTDDSPSTTADHETSSTSAEAPDDEAATAGSPGTSGSDLDAGDTADSVGDGESISDTASAADSRAVVEPVTDPDATAAEPDPSPAAGPEIDSVVAQAATAATVAAAAAAFAAHTAAAAADAAAEAAAAAAEAAEAAAVAADLAATAARGCPAGIGAAGETKTGDDVPEDAGGEAATCSDTPGDETFTEAQATPRAHGIAAWGADRRRDLLAYICVPLVTLFAAPALVLFSGIVILGSSTDSPAICDEVRAVNGCEEVTWDVIGTHLLGFLALWALLWALPWWRGLRTPRVLLALTAGFFLFAGLLRLAA</sequence>
<evidence type="ECO:0000256" key="2">
    <source>
        <dbReference type="SAM" id="Phobius"/>
    </source>
</evidence>
<evidence type="ECO:0000313" key="4">
    <source>
        <dbReference type="Proteomes" id="UP000631312"/>
    </source>
</evidence>
<dbReference type="RefSeq" id="WP_188124195.1">
    <property type="nucleotide sequence ID" value="NZ_JACHNC010000001.1"/>
</dbReference>
<feature type="compositionally biased region" description="Low complexity" evidence="1">
    <location>
        <begin position="1"/>
        <end position="19"/>
    </location>
</feature>
<feature type="transmembrane region" description="Helical" evidence="2">
    <location>
        <begin position="233"/>
        <end position="261"/>
    </location>
</feature>
<feature type="region of interest" description="Disordered" evidence="1">
    <location>
        <begin position="179"/>
        <end position="214"/>
    </location>
</feature>
<proteinExistence type="predicted"/>
<keyword evidence="2" id="KW-0472">Membrane</keyword>
<organism evidence="3 4">
    <name type="scientific">Actinoplanes lobatus</name>
    <dbReference type="NCBI Taxonomy" id="113568"/>
    <lineage>
        <taxon>Bacteria</taxon>
        <taxon>Bacillati</taxon>
        <taxon>Actinomycetota</taxon>
        <taxon>Actinomycetes</taxon>
        <taxon>Micromonosporales</taxon>
        <taxon>Micromonosporaceae</taxon>
        <taxon>Actinoplanes</taxon>
    </lineage>
</organism>